<feature type="region of interest" description="Disordered" evidence="1">
    <location>
        <begin position="64"/>
        <end position="85"/>
    </location>
</feature>
<organism evidence="3 4">
    <name type="scientific">Paenibacillus lycopersici</name>
    <dbReference type="NCBI Taxonomy" id="2704462"/>
    <lineage>
        <taxon>Bacteria</taxon>
        <taxon>Bacillati</taxon>
        <taxon>Bacillota</taxon>
        <taxon>Bacilli</taxon>
        <taxon>Bacillales</taxon>
        <taxon>Paenibacillaceae</taxon>
        <taxon>Paenibacillus</taxon>
    </lineage>
</organism>
<sequence>MFELHDALLYAMSVCSLVSLACLYLAWAPAASLVDWTAVRETRMAPARIRLPRGMTPTRRQRFARLTKRKTAPDDDSSPCAALLN</sequence>
<keyword evidence="4" id="KW-1185">Reference proteome</keyword>
<keyword evidence="2" id="KW-0472">Membrane</keyword>
<evidence type="ECO:0000256" key="2">
    <source>
        <dbReference type="SAM" id="Phobius"/>
    </source>
</evidence>
<protein>
    <submittedName>
        <fullName evidence="3">Uncharacterized protein</fullName>
    </submittedName>
</protein>
<dbReference type="KEGG" id="plyc:GXP70_26765"/>
<keyword evidence="2" id="KW-1133">Transmembrane helix</keyword>
<dbReference type="AlphaFoldDB" id="A0A6C0G5X5"/>
<feature type="transmembrane region" description="Helical" evidence="2">
    <location>
        <begin position="7"/>
        <end position="27"/>
    </location>
</feature>
<keyword evidence="2" id="KW-0812">Transmembrane</keyword>
<gene>
    <name evidence="3" type="ORF">GXP70_26765</name>
</gene>
<dbReference type="EMBL" id="CP048209">
    <property type="protein sequence ID" value="QHT63209.1"/>
    <property type="molecule type" value="Genomic_DNA"/>
</dbReference>
<dbReference type="Proteomes" id="UP000476064">
    <property type="component" value="Chromosome"/>
</dbReference>
<proteinExistence type="predicted"/>
<evidence type="ECO:0000313" key="3">
    <source>
        <dbReference type="EMBL" id="QHT63209.1"/>
    </source>
</evidence>
<evidence type="ECO:0000313" key="4">
    <source>
        <dbReference type="Proteomes" id="UP000476064"/>
    </source>
</evidence>
<accession>A0A6C0G5X5</accession>
<reference evidence="3 4" key="1">
    <citation type="submission" date="2020-01" db="EMBL/GenBank/DDBJ databases">
        <title>Paenibacillus sp. nov., isolated from tomato rhizosphere.</title>
        <authorList>
            <person name="Weon H.-Y."/>
            <person name="Lee S.A."/>
        </authorList>
    </citation>
    <scope>NUCLEOTIDE SEQUENCE [LARGE SCALE GENOMIC DNA]</scope>
    <source>
        <strain evidence="3 4">12200R-189</strain>
    </source>
</reference>
<dbReference type="RefSeq" id="WP_162359639.1">
    <property type="nucleotide sequence ID" value="NZ_CP048209.1"/>
</dbReference>
<evidence type="ECO:0000256" key="1">
    <source>
        <dbReference type="SAM" id="MobiDB-lite"/>
    </source>
</evidence>
<name>A0A6C0G5X5_9BACL</name>